<keyword evidence="4" id="KW-0256">Endoplasmic reticulum</keyword>
<comment type="catalytic activity">
    <reaction evidence="4">
        <text>cis-stilbene oxide + H2O = (1R,2R)-hydrobenzoin</text>
        <dbReference type="Rhea" id="RHEA:23900"/>
        <dbReference type="ChEBI" id="CHEBI:15377"/>
        <dbReference type="ChEBI" id="CHEBI:50004"/>
        <dbReference type="ChEBI" id="CHEBI:50014"/>
        <dbReference type="EC" id="3.3.2.9"/>
    </reaction>
</comment>
<protein>
    <recommendedName>
        <fullName evidence="4">Epoxide hydrolase</fullName>
        <ecNumber evidence="4">3.3.2.9</ecNumber>
    </recommendedName>
</protein>
<accession>A0A8T0EM67</accession>
<evidence type="ECO:0000256" key="2">
    <source>
        <dbReference type="ARBA" id="ARBA00022797"/>
    </source>
</evidence>
<comment type="similarity">
    <text evidence="1 4">Belongs to the peptidase S33 family.</text>
</comment>
<proteinExistence type="inferred from homology"/>
<keyword evidence="2 4" id="KW-0058">Aromatic hydrocarbons catabolism</keyword>
<dbReference type="Gene3D" id="3.40.50.1820">
    <property type="entry name" value="alpha/beta hydrolase"/>
    <property type="match status" value="2"/>
</dbReference>
<dbReference type="PANTHER" id="PTHR21661:SF35">
    <property type="entry name" value="EPOXIDE HYDROLASE"/>
    <property type="match status" value="1"/>
</dbReference>
<comment type="subcellular location">
    <subcellularLocation>
        <location evidence="4">Endoplasmic reticulum membrane</location>
    </subcellularLocation>
</comment>
<dbReference type="Proteomes" id="UP000807504">
    <property type="component" value="Unassembled WGS sequence"/>
</dbReference>
<dbReference type="InterPro" id="IPR016292">
    <property type="entry name" value="Epoxide_hydrolase"/>
</dbReference>
<evidence type="ECO:0000256" key="4">
    <source>
        <dbReference type="PIRNR" id="PIRNR001112"/>
    </source>
</evidence>
<reference evidence="7" key="2">
    <citation type="submission" date="2020-06" db="EMBL/GenBank/DDBJ databases">
        <authorList>
            <person name="Sheffer M."/>
        </authorList>
    </citation>
    <scope>NUCLEOTIDE SEQUENCE</scope>
</reference>
<sequence length="377" mass="42996">MVAFLVFLSIIGILFVKFLYSLIFKGYNDQRASKGYKASWYGKDPPPTLNDGSQDDVSIHPFKIDIPSEVIEDLKNRLQRTRFEEPVEDSKFHYGFNPKYLKTVLEYWRSQYDWRKQEAELNRFPQFKTRIEGINVHFLHIKPPLLQESTVLMPGSAKSFKTLRGPFGDKISFFFKVVIGVHIFPLSWPDIIHQGKKEIYSFPLKKKIGMLLEEGGYFHIQATKPDTLGCGMADSPAGVAAYLLEKFGISTDSQALNLDNGALTKKFTLDELLTNVMMYWVNNNFTAAARFYKENVRNVFSGRNEKAPVTVPSGVAVFPNEVLMVPKTMMSQQMKNIVSYSIMPRGGHFAALEEPQLLADDIFKFVAIVERKDNSSQ</sequence>
<comment type="catalytic activity">
    <reaction evidence="4">
        <text>1-(4-methoxyphenyl)-N-methyl-N-[(3-methyloxetan-3-yl)methyl]methanamine + H2O = 2-{[(4-methoxybenzyl)(methyl)amino]methyl}-2-methylpropane-1,3-diol</text>
        <dbReference type="Rhea" id="RHEA:55764"/>
        <dbReference type="ChEBI" id="CHEBI:15377"/>
        <dbReference type="ChEBI" id="CHEBI:139161"/>
        <dbReference type="ChEBI" id="CHEBI:139164"/>
        <dbReference type="EC" id="3.3.2.9"/>
    </reaction>
</comment>
<keyword evidence="5" id="KW-0812">Transmembrane</keyword>
<dbReference type="EMBL" id="JABXBU010002227">
    <property type="protein sequence ID" value="KAF8774621.1"/>
    <property type="molecule type" value="Genomic_DNA"/>
</dbReference>
<keyword evidence="3 4" id="KW-0378">Hydrolase</keyword>
<dbReference type="GO" id="GO:0005789">
    <property type="term" value="C:endoplasmic reticulum membrane"/>
    <property type="evidence" value="ECO:0007669"/>
    <property type="project" value="UniProtKB-SubCell"/>
</dbReference>
<dbReference type="GO" id="GO:0097176">
    <property type="term" value="P:epoxide metabolic process"/>
    <property type="evidence" value="ECO:0007669"/>
    <property type="project" value="TreeGrafter"/>
</dbReference>
<gene>
    <name evidence="7" type="ORF">HNY73_017152</name>
</gene>
<dbReference type="PIRSF" id="PIRSF001112">
    <property type="entry name" value="Epoxide_hydrolase"/>
    <property type="match status" value="1"/>
</dbReference>
<keyword evidence="5" id="KW-1133">Transmembrane helix</keyword>
<feature type="transmembrane region" description="Helical" evidence="5">
    <location>
        <begin position="6"/>
        <end position="24"/>
    </location>
</feature>
<dbReference type="EC" id="3.3.2.9" evidence="4"/>
<evidence type="ECO:0000256" key="3">
    <source>
        <dbReference type="ARBA" id="ARBA00022801"/>
    </source>
</evidence>
<evidence type="ECO:0000256" key="5">
    <source>
        <dbReference type="SAM" id="Phobius"/>
    </source>
</evidence>
<evidence type="ECO:0000313" key="7">
    <source>
        <dbReference type="EMBL" id="KAF8774621.1"/>
    </source>
</evidence>
<reference evidence="7" key="1">
    <citation type="journal article" date="2020" name="bioRxiv">
        <title>Chromosome-level reference genome of the European wasp spider Argiope bruennichi: a resource for studies on range expansion and evolutionary adaptation.</title>
        <authorList>
            <person name="Sheffer M.M."/>
            <person name="Hoppe A."/>
            <person name="Krehenwinkel H."/>
            <person name="Uhl G."/>
            <person name="Kuss A.W."/>
            <person name="Jensen L."/>
            <person name="Jensen C."/>
            <person name="Gillespie R.G."/>
            <person name="Hoff K.J."/>
            <person name="Prost S."/>
        </authorList>
    </citation>
    <scope>NUCLEOTIDE SEQUENCE</scope>
</reference>
<evidence type="ECO:0000313" key="8">
    <source>
        <dbReference type="Proteomes" id="UP000807504"/>
    </source>
</evidence>
<name>A0A8T0EM67_ARGBR</name>
<dbReference type="Pfam" id="PF06441">
    <property type="entry name" value="EHN"/>
    <property type="match status" value="1"/>
</dbReference>
<organism evidence="7 8">
    <name type="scientific">Argiope bruennichi</name>
    <name type="common">Wasp spider</name>
    <name type="synonym">Aranea bruennichi</name>
    <dbReference type="NCBI Taxonomy" id="94029"/>
    <lineage>
        <taxon>Eukaryota</taxon>
        <taxon>Metazoa</taxon>
        <taxon>Ecdysozoa</taxon>
        <taxon>Arthropoda</taxon>
        <taxon>Chelicerata</taxon>
        <taxon>Arachnida</taxon>
        <taxon>Araneae</taxon>
        <taxon>Araneomorphae</taxon>
        <taxon>Entelegynae</taxon>
        <taxon>Araneoidea</taxon>
        <taxon>Araneidae</taxon>
        <taxon>Argiope</taxon>
    </lineage>
</organism>
<feature type="domain" description="Epoxide hydrolase N-terminal" evidence="6">
    <location>
        <begin position="59"/>
        <end position="143"/>
    </location>
</feature>
<evidence type="ECO:0000256" key="1">
    <source>
        <dbReference type="ARBA" id="ARBA00010088"/>
    </source>
</evidence>
<keyword evidence="4 5" id="KW-0472">Membrane</keyword>
<evidence type="ECO:0000259" key="6">
    <source>
        <dbReference type="Pfam" id="PF06441"/>
    </source>
</evidence>
<dbReference type="SUPFAM" id="SSF53474">
    <property type="entry name" value="alpha/beta-Hydrolases"/>
    <property type="match status" value="2"/>
</dbReference>
<keyword evidence="8" id="KW-1185">Reference proteome</keyword>
<dbReference type="InterPro" id="IPR029058">
    <property type="entry name" value="AB_hydrolase_fold"/>
</dbReference>
<dbReference type="GO" id="GO:0033961">
    <property type="term" value="F:cis-stilbene-oxide hydrolase activity"/>
    <property type="evidence" value="ECO:0007669"/>
    <property type="project" value="UniProtKB-UniRule"/>
</dbReference>
<dbReference type="InterPro" id="IPR010497">
    <property type="entry name" value="Epoxide_hydro_N"/>
</dbReference>
<dbReference type="PANTHER" id="PTHR21661">
    <property type="entry name" value="EPOXIDE HYDROLASE 1-RELATED"/>
    <property type="match status" value="1"/>
</dbReference>
<dbReference type="AlphaFoldDB" id="A0A8T0EM67"/>
<comment type="caution">
    <text evidence="7">The sequence shown here is derived from an EMBL/GenBank/DDBJ whole genome shotgun (WGS) entry which is preliminary data.</text>
</comment>